<accession>A0A2V3ZR92</accession>
<dbReference type="EMBL" id="QFLI01000015">
    <property type="protein sequence ID" value="PXX95386.1"/>
    <property type="molecule type" value="Genomic_DNA"/>
</dbReference>
<dbReference type="OrthoDB" id="1099567at2"/>
<proteinExistence type="predicted"/>
<keyword evidence="2" id="KW-1185">Reference proteome</keyword>
<dbReference type="Gene3D" id="2.30.180.10">
    <property type="entry name" value="FAS1 domain"/>
    <property type="match status" value="1"/>
</dbReference>
<sequence length="205" mass="23117">MKYIFLLTLVGIMCFSCQKQDFIDTGKANGVTGVSILEYMKTDSYNWDTTRLVIERAGLTELFDGNDPDHEQIVFLGPTNLSILRWMLDMDYMKVSDIPVEECKSMILKHVIDGRFLKDDIPKGVKYPKEGGEDFDTLGDNKLWLYTFTLPYGGIPDAGPTFLYVGSYNLVDGTINVVVDIASHDIQCTNGVVHSLHYNYTFGDI</sequence>
<dbReference type="AlphaFoldDB" id="A0A2V3ZR92"/>
<evidence type="ECO:0008006" key="3">
    <source>
        <dbReference type="Google" id="ProtNLM"/>
    </source>
</evidence>
<evidence type="ECO:0000313" key="2">
    <source>
        <dbReference type="Proteomes" id="UP000248079"/>
    </source>
</evidence>
<gene>
    <name evidence="1" type="ORF">DF185_21960</name>
</gene>
<dbReference type="Proteomes" id="UP000248079">
    <property type="component" value="Unassembled WGS sequence"/>
</dbReference>
<reference evidence="1 2" key="1">
    <citation type="submission" date="2018-05" db="EMBL/GenBank/DDBJ databases">
        <title>Marinifilum breve JC075T sp. nov., a marine bacterium isolated from Yongle Blue Hole in the South China Sea.</title>
        <authorList>
            <person name="Fu T."/>
        </authorList>
    </citation>
    <scope>NUCLEOTIDE SEQUENCE [LARGE SCALE GENOMIC DNA]</scope>
    <source>
        <strain evidence="1 2">JC075</strain>
    </source>
</reference>
<comment type="caution">
    <text evidence="1">The sequence shown here is derived from an EMBL/GenBank/DDBJ whole genome shotgun (WGS) entry which is preliminary data.</text>
</comment>
<name>A0A2V3ZR92_9BACT</name>
<dbReference type="RefSeq" id="WP_110363733.1">
    <property type="nucleotide sequence ID" value="NZ_QFLI01000015.1"/>
</dbReference>
<dbReference type="SUPFAM" id="SSF82153">
    <property type="entry name" value="FAS1 domain"/>
    <property type="match status" value="1"/>
</dbReference>
<dbReference type="InterPro" id="IPR036378">
    <property type="entry name" value="FAS1_dom_sf"/>
</dbReference>
<organism evidence="1 2">
    <name type="scientific">Marinifilum breve</name>
    <dbReference type="NCBI Taxonomy" id="2184082"/>
    <lineage>
        <taxon>Bacteria</taxon>
        <taxon>Pseudomonadati</taxon>
        <taxon>Bacteroidota</taxon>
        <taxon>Bacteroidia</taxon>
        <taxon>Marinilabiliales</taxon>
        <taxon>Marinifilaceae</taxon>
    </lineage>
</organism>
<protein>
    <recommendedName>
        <fullName evidence="3">FAS1 domain-containing protein</fullName>
    </recommendedName>
</protein>
<evidence type="ECO:0000313" key="1">
    <source>
        <dbReference type="EMBL" id="PXX95386.1"/>
    </source>
</evidence>